<organism evidence="1 2">
    <name type="scientific">Panicum virgatum</name>
    <name type="common">Blackwell switchgrass</name>
    <dbReference type="NCBI Taxonomy" id="38727"/>
    <lineage>
        <taxon>Eukaryota</taxon>
        <taxon>Viridiplantae</taxon>
        <taxon>Streptophyta</taxon>
        <taxon>Embryophyta</taxon>
        <taxon>Tracheophyta</taxon>
        <taxon>Spermatophyta</taxon>
        <taxon>Magnoliopsida</taxon>
        <taxon>Liliopsida</taxon>
        <taxon>Poales</taxon>
        <taxon>Poaceae</taxon>
        <taxon>PACMAD clade</taxon>
        <taxon>Panicoideae</taxon>
        <taxon>Panicodae</taxon>
        <taxon>Paniceae</taxon>
        <taxon>Panicinae</taxon>
        <taxon>Panicum</taxon>
        <taxon>Panicum sect. Hiantes</taxon>
    </lineage>
</organism>
<name>A0A8T0UFM6_PANVG</name>
<accession>A0A8T0UFM6</accession>
<dbReference type="AlphaFoldDB" id="A0A8T0UFM6"/>
<dbReference type="Proteomes" id="UP000823388">
    <property type="component" value="Chromosome 3N"/>
</dbReference>
<evidence type="ECO:0000313" key="2">
    <source>
        <dbReference type="Proteomes" id="UP000823388"/>
    </source>
</evidence>
<proteinExistence type="predicted"/>
<evidence type="ECO:0000313" key="1">
    <source>
        <dbReference type="EMBL" id="KAG2620868.1"/>
    </source>
</evidence>
<protein>
    <submittedName>
        <fullName evidence="1">Uncharacterized protein</fullName>
    </submittedName>
</protein>
<keyword evidence="2" id="KW-1185">Reference proteome</keyword>
<comment type="caution">
    <text evidence="1">The sequence shown here is derived from an EMBL/GenBank/DDBJ whole genome shotgun (WGS) entry which is preliminary data.</text>
</comment>
<gene>
    <name evidence="1" type="ORF">PVAP13_3NG200850</name>
</gene>
<reference evidence="1" key="1">
    <citation type="submission" date="2020-05" db="EMBL/GenBank/DDBJ databases">
        <title>WGS assembly of Panicum virgatum.</title>
        <authorList>
            <person name="Lovell J.T."/>
            <person name="Jenkins J."/>
            <person name="Shu S."/>
            <person name="Juenger T.E."/>
            <person name="Schmutz J."/>
        </authorList>
    </citation>
    <scope>NUCLEOTIDE SEQUENCE</scope>
    <source>
        <strain evidence="1">AP13</strain>
    </source>
</reference>
<sequence length="142" mass="15802">MAMHAAETVWPDIQPSTAKELLAQDFYYLTWWTSTTSSATSVEDWLDEVLSVRRSLLRNLVVRLEVEWRPIYGRGLPHSCQIGGGAKLRRPRELRQQRDLQACESSSGSWASSGGLRIKLQPRSGNCVSSAGRKLIAGSRAS</sequence>
<dbReference type="EMBL" id="CM029042">
    <property type="protein sequence ID" value="KAG2620868.1"/>
    <property type="molecule type" value="Genomic_DNA"/>
</dbReference>